<feature type="compositionally biased region" description="Basic and acidic residues" evidence="3">
    <location>
        <begin position="25"/>
        <end position="36"/>
    </location>
</feature>
<evidence type="ECO:0000256" key="3">
    <source>
        <dbReference type="SAM" id="MobiDB-lite"/>
    </source>
</evidence>
<keyword evidence="4" id="KW-1133">Transmembrane helix</keyword>
<comment type="caution">
    <text evidence="5">The sequence shown here is derived from an EMBL/GenBank/DDBJ whole genome shotgun (WGS) entry which is preliminary data.</text>
</comment>
<feature type="compositionally biased region" description="Basic residues" evidence="3">
    <location>
        <begin position="7"/>
        <end position="17"/>
    </location>
</feature>
<keyword evidence="6" id="KW-1185">Reference proteome</keyword>
<reference evidence="5 6" key="1">
    <citation type="submission" date="2020-07" db="EMBL/GenBank/DDBJ databases">
        <title>Sequencing the genomes of 1000 actinobacteria strains.</title>
        <authorList>
            <person name="Klenk H.-P."/>
        </authorList>
    </citation>
    <scope>NUCLEOTIDE SEQUENCE [LARGE SCALE GENOMIC DNA]</scope>
    <source>
        <strain evidence="5 6">DSM 44065</strain>
    </source>
</reference>
<dbReference type="GO" id="GO:0016020">
    <property type="term" value="C:membrane"/>
    <property type="evidence" value="ECO:0007669"/>
    <property type="project" value="UniProtKB-SubCell"/>
</dbReference>
<evidence type="ECO:0000313" key="6">
    <source>
        <dbReference type="Proteomes" id="UP000587002"/>
    </source>
</evidence>
<dbReference type="PANTHER" id="PTHR37042">
    <property type="entry name" value="OUTER MEMBRANE PROTEIN RV1973"/>
    <property type="match status" value="1"/>
</dbReference>
<feature type="region of interest" description="Disordered" evidence="3">
    <location>
        <begin position="1"/>
        <end position="154"/>
    </location>
</feature>
<accession>A0A853ADD9</accession>
<gene>
    <name evidence="5" type="ORF">HNR68_001114</name>
</gene>
<keyword evidence="2 4" id="KW-0472">Membrane</keyword>
<dbReference type="AlphaFoldDB" id="A0A853ADD9"/>
<comment type="subcellular location">
    <subcellularLocation>
        <location evidence="1">Membrane</location>
    </subcellularLocation>
</comment>
<dbReference type="EMBL" id="JACCFJ010000001">
    <property type="protein sequence ID" value="NYI82484.1"/>
    <property type="molecule type" value="Genomic_DNA"/>
</dbReference>
<protein>
    <submittedName>
        <fullName evidence="5">Mce-associated membrane protein</fullName>
    </submittedName>
</protein>
<name>A0A853ADD9_9PSEU</name>
<organism evidence="5 6">
    <name type="scientific">Saccharopolyspora hordei</name>
    <dbReference type="NCBI Taxonomy" id="1838"/>
    <lineage>
        <taxon>Bacteria</taxon>
        <taxon>Bacillati</taxon>
        <taxon>Actinomycetota</taxon>
        <taxon>Actinomycetes</taxon>
        <taxon>Pseudonocardiales</taxon>
        <taxon>Pseudonocardiaceae</taxon>
        <taxon>Saccharopolyspora</taxon>
    </lineage>
</organism>
<evidence type="ECO:0000313" key="5">
    <source>
        <dbReference type="EMBL" id="NYI82484.1"/>
    </source>
</evidence>
<evidence type="ECO:0000256" key="2">
    <source>
        <dbReference type="ARBA" id="ARBA00023136"/>
    </source>
</evidence>
<feature type="compositionally biased region" description="Low complexity" evidence="3">
    <location>
        <begin position="80"/>
        <end position="123"/>
    </location>
</feature>
<sequence length="320" mass="33676">MPPTNRRPNKQPTRRPKVAGLRNRQTREERLAETRGADAQPAGTGGAVTPPERADEAAAPERSEAPAADAPTSEEGAETVAAEGSEPAAEAPVPERGAETVVAEGGESAAEDGGSVEGTTAESAEPEQAEAPSSAEESAAGSSSEKRSDEEDATGRRPVWPLWVATVVLAGLAVWFGVEAYTVRYTGPAANEALVSAGKTSEVSGQVSEAVEKLFSYDFNDTGKTEAAARELLTGPAVQRYEELFAVVKQQAPEQQLIVTTTVKDRAVTRLQGDRAELLLFVDQHARRANAPGENAGPAQISVSAEKHGDVWKISQITLR</sequence>
<dbReference type="PANTHER" id="PTHR37042:SF4">
    <property type="entry name" value="OUTER MEMBRANE PROTEIN RV1973"/>
    <property type="match status" value="1"/>
</dbReference>
<evidence type="ECO:0000256" key="4">
    <source>
        <dbReference type="SAM" id="Phobius"/>
    </source>
</evidence>
<proteinExistence type="predicted"/>
<feature type="compositionally biased region" description="Low complexity" evidence="3">
    <location>
        <begin position="129"/>
        <end position="143"/>
    </location>
</feature>
<feature type="compositionally biased region" description="Basic and acidic residues" evidence="3">
    <location>
        <begin position="144"/>
        <end position="154"/>
    </location>
</feature>
<feature type="transmembrane region" description="Helical" evidence="4">
    <location>
        <begin position="159"/>
        <end position="178"/>
    </location>
</feature>
<dbReference type="RefSeq" id="WP_179718314.1">
    <property type="nucleotide sequence ID" value="NZ_BAABFH010000001.1"/>
</dbReference>
<feature type="compositionally biased region" description="Basic and acidic residues" evidence="3">
    <location>
        <begin position="52"/>
        <end position="64"/>
    </location>
</feature>
<evidence type="ECO:0000256" key="1">
    <source>
        <dbReference type="ARBA" id="ARBA00004370"/>
    </source>
</evidence>
<keyword evidence="4" id="KW-0812">Transmembrane</keyword>
<dbReference type="Proteomes" id="UP000587002">
    <property type="component" value="Unassembled WGS sequence"/>
</dbReference>